<feature type="compositionally biased region" description="Basic residues" evidence="1">
    <location>
        <begin position="353"/>
        <end position="365"/>
    </location>
</feature>
<evidence type="ECO:0000313" key="3">
    <source>
        <dbReference type="Proteomes" id="UP000030854"/>
    </source>
</evidence>
<dbReference type="EMBL" id="JNVN01000827">
    <property type="protein sequence ID" value="KHJ34538.1"/>
    <property type="molecule type" value="Genomic_DNA"/>
</dbReference>
<dbReference type="HOGENOM" id="CLU_715684_0_0_1"/>
<dbReference type="STRING" id="52586.A0A0B1P8F6"/>
<reference evidence="2 3" key="1">
    <citation type="journal article" date="2014" name="BMC Genomics">
        <title>Adaptive genomic structural variation in the grape powdery mildew pathogen, Erysiphe necator.</title>
        <authorList>
            <person name="Jones L."/>
            <person name="Riaz S."/>
            <person name="Morales-Cruz A."/>
            <person name="Amrine K.C."/>
            <person name="McGuire B."/>
            <person name="Gubler W.D."/>
            <person name="Walker M.A."/>
            <person name="Cantu D."/>
        </authorList>
    </citation>
    <scope>NUCLEOTIDE SEQUENCE [LARGE SCALE GENOMIC DNA]</scope>
    <source>
        <strain evidence="3">c</strain>
    </source>
</reference>
<proteinExistence type="predicted"/>
<dbReference type="OMA" id="ICISNMI"/>
<gene>
    <name evidence="2" type="ORF">EV44_g5361</name>
</gene>
<evidence type="ECO:0000256" key="1">
    <source>
        <dbReference type="SAM" id="MobiDB-lite"/>
    </source>
</evidence>
<accession>A0A0B1P8F6</accession>
<feature type="region of interest" description="Disordered" evidence="1">
    <location>
        <begin position="332"/>
        <end position="372"/>
    </location>
</feature>
<evidence type="ECO:0000313" key="2">
    <source>
        <dbReference type="EMBL" id="KHJ34538.1"/>
    </source>
</evidence>
<protein>
    <submittedName>
        <fullName evidence="2">Putative secreted effector protein</fullName>
    </submittedName>
</protein>
<keyword evidence="3" id="KW-1185">Reference proteome</keyword>
<feature type="compositionally biased region" description="Basic residues" evidence="1">
    <location>
        <begin position="333"/>
        <end position="346"/>
    </location>
</feature>
<organism evidence="2 3">
    <name type="scientific">Uncinula necator</name>
    <name type="common">Grape powdery mildew</name>
    <dbReference type="NCBI Taxonomy" id="52586"/>
    <lineage>
        <taxon>Eukaryota</taxon>
        <taxon>Fungi</taxon>
        <taxon>Dikarya</taxon>
        <taxon>Ascomycota</taxon>
        <taxon>Pezizomycotina</taxon>
        <taxon>Leotiomycetes</taxon>
        <taxon>Erysiphales</taxon>
        <taxon>Erysiphaceae</taxon>
        <taxon>Erysiphe</taxon>
    </lineage>
</organism>
<dbReference type="OrthoDB" id="4793227at2759"/>
<comment type="caution">
    <text evidence="2">The sequence shown here is derived from an EMBL/GenBank/DDBJ whole genome shotgun (WGS) entry which is preliminary data.</text>
</comment>
<sequence length="398" mass="43995">MAATVAVIGDILKTTIAGHGFLKSITGGGPGPDYYKIRMEIGNNKDASGNPPSIILTDFSNTQHFSVFQGTSKKDNEQCRNNKDLPIGDFDGRDLSLFKGLKNGEAPLNTFKTGNGFNLKTVDLQGGGNAICISNMIFKGSDTQARRDEIFLPIGDLGFLCGKSWNWGTILDDTRQHCIWLDGQPDADNKPMQSISLDMERIAGIFNVGKEQKLKDLDLKTACSLFRDNTGEIPNRNACKTSYKRDIMSKDVTIDTVPLVNITSSEFTEGKSTLNLDGFYGAGFVTSDNKFFQSETRTFKEFSILNDTDPSNVASTSSTETSKYIKTRDLLRRGRRRKSKARKFRKISTGIKPSKKNSKRKKKSQKRETTSNVIKVQTCKATEDGVAPNCTIEETIVL</sequence>
<name>A0A0B1P8F6_UNCNE</name>
<dbReference type="AlphaFoldDB" id="A0A0B1P8F6"/>
<dbReference type="Proteomes" id="UP000030854">
    <property type="component" value="Unassembled WGS sequence"/>
</dbReference>